<dbReference type="Pfam" id="PF00225">
    <property type="entry name" value="Kinesin"/>
    <property type="match status" value="1"/>
</dbReference>
<feature type="compositionally biased region" description="Low complexity" evidence="12">
    <location>
        <begin position="1189"/>
        <end position="1201"/>
    </location>
</feature>
<evidence type="ECO:0000256" key="11">
    <source>
        <dbReference type="SAM" id="Coils"/>
    </source>
</evidence>
<dbReference type="GO" id="GO:0005876">
    <property type="term" value="C:spindle microtubule"/>
    <property type="evidence" value="ECO:0007669"/>
    <property type="project" value="TreeGrafter"/>
</dbReference>
<feature type="compositionally biased region" description="Acidic residues" evidence="12">
    <location>
        <begin position="714"/>
        <end position="728"/>
    </location>
</feature>
<dbReference type="PROSITE" id="PS00411">
    <property type="entry name" value="KINESIN_MOTOR_1"/>
    <property type="match status" value="1"/>
</dbReference>
<keyword evidence="6 10" id="KW-0067">ATP-binding</keyword>
<dbReference type="GO" id="GO:0007018">
    <property type="term" value="P:microtubule-based movement"/>
    <property type="evidence" value="ECO:0007669"/>
    <property type="project" value="InterPro"/>
</dbReference>
<sequence>MFGMDLDDGKSALSFICPRVPSLGTVNGFRLSTINCNLLADFESCSRGPSISPHSQPMKVFLRIRPYACAKDSSEKTILSCPDSYTVVAYPPEADFRKNQVRNFQKSANKFTFNGIFHESTTQKKVFEKVAADKIRSFIDGLNGLIFAYGTTSSGKTHTLQGSRSDAGIVPRSLQAIFTLVKHKSDPFLMPKDFSDVISLSEEKVQEILTEKSNLLKYSEGIFESTPLTGSENEPSCLDETFTDMRCSSDIRYSFWISFVEIYNETFYDLLDSVQCSNMFSSQSNGTTGQRTAQNQQNFRNIFNVNNNASHTTNFTSQPRRKPLELRTDKNGNIFVKGMKWYPIGSPEEALRLVAVGRQCQKVASTRLNQASSRSHSILSIKAVKVVDKNNPNFARVSTLMFCDLAGSERSVKAATGGQTMRMREAGNINSSLLTLGRCIECLRYNQLHPDNPKLVPYRDSKLTRLFQGFFTGQGRACMIVNASPNPELYDETLHALRFAAIARQVIVEANPIAETVVLHTNNKSEVKPNLHQEVKHKILLNNQTTAIKSKESDTILEAQSTRWSEDDIEKTAFSRGEEEKERGAGISDEMNSTVEFHQVSSTEAVTPSNSDGTELMLEQFSKKELIALVKDLSEKFFESKGELIEQEARLRAEMCDNLNQQIIDFENKFEELLKSRENYLYEESNTRMRNIINSVNQLQAAYQSNHPKRLCPDDSEVSSDEDISDTENDGKDYSSVNENRRQEVRDCCSAQTLKITQLTKTLKDSEDRVAELESDLAEQKDVIENLMREVDRLRVESRRLEFTIVQQQQTNTFNNTSSKVADLDDSCITINLAKLTLPSSTFVTKTDHSMDKFESFSFHKSSTPQKNATKKATTPQVDDEDDEEEEAPLTVVKGNYRLLTKETTITTTTNDKPCLTIHSPILHEKALQSIHEDEVKIIHPKNKYIISDARESRISEGLQSFLEHEASIQNQEALERLRRQIYEIEEKFANKHDALVKSETAFNELKTRYDDLSQRFVTQANDLQHSTSELAKLKQLHQKELEAYNIDAQKRIDELKADLKTALDRNAEYLSHIPEINIALQTTFNSEPSILSDSISIQTSVYQMNDLSIQVCPVNLDVSIQTDQLKSIENLKPKLDCSKPTAAAAARNNSNNHNNRCNEELNDESDSMCITTSEHHQQQQPVVKRNLRNNNNNSTTTSRLQLKINRGRLTHRFGPPPKVPEAPSPIVSLCLSDSELEISGGNSRGGGRGGNQQMDKENLNTTCETDNSDDDRDHEDHDDDVSDNGDDDDEVQSCKSEPIGGGNTRRQHTRRNNNNTKKFEKASTTKRTTRQRRKQTHSSNTSSTGIVLHRRLPPLAESTQLLPDSMFQDELDEALMEADIEIKKVEQRNLRQLNLRQAPRRRR</sequence>
<evidence type="ECO:0000256" key="1">
    <source>
        <dbReference type="ARBA" id="ARBA00004186"/>
    </source>
</evidence>
<feature type="binding site" evidence="10">
    <location>
        <begin position="150"/>
        <end position="157"/>
    </location>
    <ligand>
        <name>ATP</name>
        <dbReference type="ChEBI" id="CHEBI:30616"/>
    </ligand>
</feature>
<keyword evidence="8 10" id="KW-0505">Motor protein</keyword>
<dbReference type="Proteomes" id="UP000050795">
    <property type="component" value="Unassembled WGS sequence"/>
</dbReference>
<evidence type="ECO:0000256" key="10">
    <source>
        <dbReference type="PROSITE-ProRule" id="PRU00283"/>
    </source>
</evidence>
<keyword evidence="5 10" id="KW-0547">Nucleotide-binding</keyword>
<dbReference type="PROSITE" id="PS50067">
    <property type="entry name" value="KINESIN_MOTOR_2"/>
    <property type="match status" value="1"/>
</dbReference>
<comment type="similarity">
    <text evidence="10">Belongs to the TRAFAC class myosin-kinesin ATPase superfamily. Kinesin family.</text>
</comment>
<protein>
    <recommendedName>
        <fullName evidence="13">Kinesin motor domain-containing protein</fullName>
    </recommendedName>
</protein>
<feature type="compositionally biased region" description="Basic and acidic residues" evidence="12">
    <location>
        <begin position="729"/>
        <end position="739"/>
    </location>
</feature>
<evidence type="ECO:0000313" key="14">
    <source>
        <dbReference type="Proteomes" id="UP000050795"/>
    </source>
</evidence>
<dbReference type="SMART" id="SM00129">
    <property type="entry name" value="KISc"/>
    <property type="match status" value="1"/>
</dbReference>
<feature type="compositionally biased region" description="Pro residues" evidence="12">
    <location>
        <begin position="1215"/>
        <end position="1224"/>
    </location>
</feature>
<dbReference type="GO" id="GO:0072686">
    <property type="term" value="C:mitotic spindle"/>
    <property type="evidence" value="ECO:0007669"/>
    <property type="project" value="TreeGrafter"/>
</dbReference>
<organism evidence="14 15">
    <name type="scientific">Trichobilharzia regenti</name>
    <name type="common">Nasal bird schistosome</name>
    <dbReference type="NCBI Taxonomy" id="157069"/>
    <lineage>
        <taxon>Eukaryota</taxon>
        <taxon>Metazoa</taxon>
        <taxon>Spiralia</taxon>
        <taxon>Lophotrochozoa</taxon>
        <taxon>Platyhelminthes</taxon>
        <taxon>Trematoda</taxon>
        <taxon>Digenea</taxon>
        <taxon>Strigeidida</taxon>
        <taxon>Schistosomatoidea</taxon>
        <taxon>Schistosomatidae</taxon>
        <taxon>Trichobilharzia</taxon>
    </lineage>
</organism>
<reference evidence="14" key="1">
    <citation type="submission" date="2022-06" db="EMBL/GenBank/DDBJ databases">
        <authorList>
            <person name="Berger JAMES D."/>
            <person name="Berger JAMES D."/>
        </authorList>
    </citation>
    <scope>NUCLEOTIDE SEQUENCE [LARGE SCALE GENOMIC DNA]</scope>
</reference>
<dbReference type="GO" id="GO:0090307">
    <property type="term" value="P:mitotic spindle assembly"/>
    <property type="evidence" value="ECO:0007669"/>
    <property type="project" value="TreeGrafter"/>
</dbReference>
<dbReference type="GO" id="GO:0005524">
    <property type="term" value="F:ATP binding"/>
    <property type="evidence" value="ECO:0007669"/>
    <property type="project" value="UniProtKB-UniRule"/>
</dbReference>
<accession>A0AA85KEC9</accession>
<dbReference type="PANTHER" id="PTHR47970">
    <property type="entry name" value="KINESIN-LIKE PROTEIN KIF11"/>
    <property type="match status" value="1"/>
</dbReference>
<feature type="region of interest" description="Disordered" evidence="12">
    <location>
        <begin position="1238"/>
        <end position="1348"/>
    </location>
</feature>
<evidence type="ECO:0000256" key="9">
    <source>
        <dbReference type="ARBA" id="ARBA00023212"/>
    </source>
</evidence>
<dbReference type="PRINTS" id="PR00380">
    <property type="entry name" value="KINESINHEAVY"/>
</dbReference>
<dbReference type="GO" id="GO:0005634">
    <property type="term" value="C:nucleus"/>
    <property type="evidence" value="ECO:0007669"/>
    <property type="project" value="TreeGrafter"/>
</dbReference>
<feature type="compositionally biased region" description="Acidic residues" evidence="12">
    <location>
        <begin position="878"/>
        <end position="888"/>
    </location>
</feature>
<feature type="region of interest" description="Disordered" evidence="12">
    <location>
        <begin position="859"/>
        <end position="888"/>
    </location>
</feature>
<feature type="compositionally biased region" description="Basic residues" evidence="12">
    <location>
        <begin position="1328"/>
        <end position="1337"/>
    </location>
</feature>
<name>A0AA85KEC9_TRIRE</name>
<feature type="compositionally biased region" description="Acidic residues" evidence="12">
    <location>
        <begin position="1267"/>
        <end position="1292"/>
    </location>
</feature>
<dbReference type="InterPro" id="IPR001752">
    <property type="entry name" value="Kinesin_motor_dom"/>
</dbReference>
<dbReference type="InterPro" id="IPR019821">
    <property type="entry name" value="Kinesin_motor_CS"/>
</dbReference>
<dbReference type="InterPro" id="IPR027417">
    <property type="entry name" value="P-loop_NTPase"/>
</dbReference>
<evidence type="ECO:0000256" key="12">
    <source>
        <dbReference type="SAM" id="MobiDB-lite"/>
    </source>
</evidence>
<feature type="compositionally biased region" description="Polar residues" evidence="12">
    <location>
        <begin position="859"/>
        <end position="877"/>
    </location>
</feature>
<evidence type="ECO:0000256" key="2">
    <source>
        <dbReference type="ARBA" id="ARBA00022490"/>
    </source>
</evidence>
<evidence type="ECO:0000256" key="5">
    <source>
        <dbReference type="ARBA" id="ARBA00022741"/>
    </source>
</evidence>
<keyword evidence="14" id="KW-1185">Reference proteome</keyword>
<dbReference type="WBParaSite" id="TREG1_77310.1">
    <property type="protein sequence ID" value="TREG1_77310.1"/>
    <property type="gene ID" value="TREG1_77310"/>
</dbReference>
<feature type="region of interest" description="Disordered" evidence="12">
    <location>
        <begin position="706"/>
        <end position="739"/>
    </location>
</feature>
<feature type="region of interest" description="Disordered" evidence="12">
    <location>
        <begin position="1175"/>
        <end position="1226"/>
    </location>
</feature>
<dbReference type="Gene3D" id="3.40.850.10">
    <property type="entry name" value="Kinesin motor domain"/>
    <property type="match status" value="1"/>
</dbReference>
<reference evidence="15" key="2">
    <citation type="submission" date="2023-11" db="UniProtKB">
        <authorList>
            <consortium name="WormBaseParasite"/>
        </authorList>
    </citation>
    <scope>IDENTIFICATION</scope>
</reference>
<dbReference type="GO" id="GO:0008574">
    <property type="term" value="F:plus-end-directed microtubule motor activity"/>
    <property type="evidence" value="ECO:0007669"/>
    <property type="project" value="TreeGrafter"/>
</dbReference>
<evidence type="ECO:0000259" key="13">
    <source>
        <dbReference type="PROSITE" id="PS50067"/>
    </source>
</evidence>
<dbReference type="GO" id="GO:0008017">
    <property type="term" value="F:microtubule binding"/>
    <property type="evidence" value="ECO:0007669"/>
    <property type="project" value="InterPro"/>
</dbReference>
<evidence type="ECO:0000256" key="6">
    <source>
        <dbReference type="ARBA" id="ARBA00022840"/>
    </source>
</evidence>
<dbReference type="PANTHER" id="PTHR47970:SF29">
    <property type="entry name" value="KINESIN FAMILY MEMBER 20B"/>
    <property type="match status" value="1"/>
</dbReference>
<evidence type="ECO:0000256" key="3">
    <source>
        <dbReference type="ARBA" id="ARBA00022553"/>
    </source>
</evidence>
<keyword evidence="7 11" id="KW-0175">Coiled coil</keyword>
<evidence type="ECO:0000256" key="7">
    <source>
        <dbReference type="ARBA" id="ARBA00023054"/>
    </source>
</evidence>
<feature type="domain" description="Kinesin motor" evidence="13">
    <location>
        <begin position="57"/>
        <end position="506"/>
    </location>
</feature>
<keyword evidence="9" id="KW-0206">Cytoskeleton</keyword>
<proteinExistence type="inferred from homology"/>
<dbReference type="InterPro" id="IPR036961">
    <property type="entry name" value="Kinesin_motor_dom_sf"/>
</dbReference>
<evidence type="ECO:0000256" key="8">
    <source>
        <dbReference type="ARBA" id="ARBA00023175"/>
    </source>
</evidence>
<keyword evidence="4" id="KW-0493">Microtubule</keyword>
<feature type="coiled-coil region" evidence="11">
    <location>
        <begin position="756"/>
        <end position="804"/>
    </location>
</feature>
<feature type="coiled-coil region" evidence="11">
    <location>
        <begin position="996"/>
        <end position="1073"/>
    </location>
</feature>
<comment type="subcellular location">
    <subcellularLocation>
        <location evidence="1">Cytoplasm</location>
        <location evidence="1">Cytoskeleton</location>
        <location evidence="1">Spindle</location>
    </subcellularLocation>
</comment>
<keyword evidence="3" id="KW-0597">Phosphoprotein</keyword>
<evidence type="ECO:0000313" key="15">
    <source>
        <dbReference type="WBParaSite" id="TREG1_77310.1"/>
    </source>
</evidence>
<dbReference type="SUPFAM" id="SSF52540">
    <property type="entry name" value="P-loop containing nucleoside triphosphate hydrolases"/>
    <property type="match status" value="1"/>
</dbReference>
<evidence type="ECO:0000256" key="4">
    <source>
        <dbReference type="ARBA" id="ARBA00022701"/>
    </source>
</evidence>
<keyword evidence="2" id="KW-0963">Cytoplasm</keyword>
<dbReference type="GO" id="GO:0051231">
    <property type="term" value="P:spindle elongation"/>
    <property type="evidence" value="ECO:0007669"/>
    <property type="project" value="TreeGrafter"/>
</dbReference>
<dbReference type="InterPro" id="IPR047149">
    <property type="entry name" value="KIF11-like"/>
</dbReference>